<dbReference type="Proteomes" id="UP000184465">
    <property type="component" value="Unassembled WGS sequence"/>
</dbReference>
<evidence type="ECO:0000313" key="1">
    <source>
        <dbReference type="EMBL" id="SHK24368.1"/>
    </source>
</evidence>
<accession>A0A1M6QW95</accession>
<evidence type="ECO:0008006" key="3">
    <source>
        <dbReference type="Google" id="ProtNLM"/>
    </source>
</evidence>
<evidence type="ECO:0000313" key="2">
    <source>
        <dbReference type="Proteomes" id="UP000184465"/>
    </source>
</evidence>
<protein>
    <recommendedName>
        <fullName evidence="3">SCP-2 sterol transfer family protein</fullName>
    </recommendedName>
</protein>
<dbReference type="STRING" id="1121301.SAMN02745912_02752"/>
<dbReference type="AlphaFoldDB" id="A0A1M6QW95"/>
<dbReference type="OrthoDB" id="2081070at2"/>
<organism evidence="1 2">
    <name type="scientific">Paramaledivibacter caminithermalis (strain DSM 15212 / CIP 107654 / DViRD3)</name>
    <name type="common">Clostridium caminithermale</name>
    <dbReference type="NCBI Taxonomy" id="1121301"/>
    <lineage>
        <taxon>Bacteria</taxon>
        <taxon>Bacillati</taxon>
        <taxon>Bacillota</taxon>
        <taxon>Clostridia</taxon>
        <taxon>Peptostreptococcales</taxon>
        <taxon>Caminicellaceae</taxon>
        <taxon>Paramaledivibacter</taxon>
    </lineage>
</organism>
<dbReference type="SUPFAM" id="SSF55718">
    <property type="entry name" value="SCP-like"/>
    <property type="match status" value="2"/>
</dbReference>
<name>A0A1M6QW95_PARC5</name>
<dbReference type="InterPro" id="IPR036527">
    <property type="entry name" value="SCP2_sterol-bd_dom_sf"/>
</dbReference>
<proteinExistence type="predicted"/>
<gene>
    <name evidence="1" type="ORF">SAMN02745912_02752</name>
</gene>
<sequence length="251" mass="27833">MKDALTMSNINLYAVLRNLEDLCALDKEMAALIKGKSIGLQFVVKGGPRALISFEDGKCTFTRGTGKNNIKLYFKSPEHFNDMILGKANPIPLKGFTKINFLKNQFSQLTDKLTYYLKPTEVLLKKSNYLKMNTIFTIYTAIFALAEIGNNDKIGKLNAGRIPNGTIQLSVKNGPTVNITVKDGILEAKKGLVNSPRASMTFNSIETANAMLNGRIDPYSCISSGRLEMKGYIPMIDNFNKLLVQVSNYLN</sequence>
<dbReference type="EMBL" id="FRAG01000039">
    <property type="protein sequence ID" value="SHK24368.1"/>
    <property type="molecule type" value="Genomic_DNA"/>
</dbReference>
<keyword evidence="2" id="KW-1185">Reference proteome</keyword>
<dbReference type="Gene3D" id="3.30.1050.10">
    <property type="entry name" value="SCP2 sterol-binding domain"/>
    <property type="match status" value="2"/>
</dbReference>
<reference evidence="1 2" key="1">
    <citation type="submission" date="2016-11" db="EMBL/GenBank/DDBJ databases">
        <authorList>
            <person name="Jaros S."/>
            <person name="Januszkiewicz K."/>
            <person name="Wedrychowicz H."/>
        </authorList>
    </citation>
    <scope>NUCLEOTIDE SEQUENCE [LARGE SCALE GENOMIC DNA]</scope>
    <source>
        <strain evidence="1 2">DSM 15212</strain>
    </source>
</reference>
<dbReference type="RefSeq" id="WP_084112042.1">
    <property type="nucleotide sequence ID" value="NZ_FRAG01000039.1"/>
</dbReference>